<dbReference type="AlphaFoldDB" id="A0A1S2YTD5"/>
<dbReference type="GO" id="GO:0031640">
    <property type="term" value="P:killing of cells of another organism"/>
    <property type="evidence" value="ECO:0007669"/>
    <property type="project" value="UniProtKB-KW"/>
</dbReference>
<dbReference type="PaxDb" id="3827-XP_004509603.1"/>
<keyword evidence="3 5" id="KW-0732">Signal</keyword>
<dbReference type="KEGG" id="cam:101489356"/>
<dbReference type="GO" id="GO:0050832">
    <property type="term" value="P:defense response to fungus"/>
    <property type="evidence" value="ECO:0007669"/>
    <property type="project" value="UniProtKB-KW"/>
</dbReference>
<dbReference type="PANTHER" id="PTHR33147:SF106">
    <property type="entry name" value="DEFENSIN-LIKE PROTEIN 11"/>
    <property type="match status" value="1"/>
</dbReference>
<keyword evidence="7" id="KW-1185">Reference proteome</keyword>
<evidence type="ECO:0000256" key="3">
    <source>
        <dbReference type="ARBA" id="ARBA00022729"/>
    </source>
</evidence>
<evidence type="ECO:0000313" key="8">
    <source>
        <dbReference type="RefSeq" id="XP_004509603.1"/>
    </source>
</evidence>
<keyword evidence="2" id="KW-0295">Fungicide</keyword>
<dbReference type="PANTHER" id="PTHR33147">
    <property type="entry name" value="DEFENSIN-LIKE PROTEIN 1"/>
    <property type="match status" value="1"/>
</dbReference>
<dbReference type="SMART" id="SM00505">
    <property type="entry name" value="Knot1"/>
    <property type="match status" value="1"/>
</dbReference>
<name>A0A1S2YTD5_CICAR</name>
<protein>
    <submittedName>
        <fullName evidence="8">Defensin-like protein 1</fullName>
    </submittedName>
</protein>
<evidence type="ECO:0000256" key="5">
    <source>
        <dbReference type="SAM" id="SignalP"/>
    </source>
</evidence>
<keyword evidence="4" id="KW-1015">Disulfide bond</keyword>
<feature type="signal peptide" evidence="5">
    <location>
        <begin position="1"/>
        <end position="23"/>
    </location>
</feature>
<dbReference type="InterPro" id="IPR036574">
    <property type="entry name" value="Scorpion_toxin-like_sf"/>
</dbReference>
<reference evidence="7" key="1">
    <citation type="journal article" date="2013" name="Nat. Biotechnol.">
        <title>Draft genome sequence of chickpea (Cicer arietinum) provides a resource for trait improvement.</title>
        <authorList>
            <person name="Varshney R.K."/>
            <person name="Song C."/>
            <person name="Saxena R.K."/>
            <person name="Azam S."/>
            <person name="Yu S."/>
            <person name="Sharpe A.G."/>
            <person name="Cannon S."/>
            <person name="Baek J."/>
            <person name="Rosen B.D."/>
            <person name="Tar'an B."/>
            <person name="Millan T."/>
            <person name="Zhang X."/>
            <person name="Ramsay L.D."/>
            <person name="Iwata A."/>
            <person name="Wang Y."/>
            <person name="Nelson W."/>
            <person name="Farmer A.D."/>
            <person name="Gaur P.M."/>
            <person name="Soderlund C."/>
            <person name="Penmetsa R.V."/>
            <person name="Xu C."/>
            <person name="Bharti A.K."/>
            <person name="He W."/>
            <person name="Winter P."/>
            <person name="Zhao S."/>
            <person name="Hane J.K."/>
            <person name="Carrasquilla-Garcia N."/>
            <person name="Condie J.A."/>
            <person name="Upadhyaya H.D."/>
            <person name="Luo M.C."/>
            <person name="Thudi M."/>
            <person name="Gowda C.L."/>
            <person name="Singh N.P."/>
            <person name="Lichtenzveig J."/>
            <person name="Gali K.K."/>
            <person name="Rubio J."/>
            <person name="Nadarajan N."/>
            <person name="Dolezel J."/>
            <person name="Bansal K.C."/>
            <person name="Xu X."/>
            <person name="Edwards D."/>
            <person name="Zhang G."/>
            <person name="Kahl G."/>
            <person name="Gil J."/>
            <person name="Singh K.B."/>
            <person name="Datta S.K."/>
            <person name="Jackson S.A."/>
            <person name="Wang J."/>
            <person name="Cook D.R."/>
        </authorList>
    </citation>
    <scope>NUCLEOTIDE SEQUENCE [LARGE SCALE GENOMIC DNA]</scope>
    <source>
        <strain evidence="7">cv. CDC Frontier</strain>
    </source>
</reference>
<dbReference type="Proteomes" id="UP000087171">
    <property type="component" value="Chromosome Ca7"/>
</dbReference>
<evidence type="ECO:0000313" key="7">
    <source>
        <dbReference type="Proteomes" id="UP000087171"/>
    </source>
</evidence>
<reference evidence="8" key="2">
    <citation type="submission" date="2025-08" db="UniProtKB">
        <authorList>
            <consortium name="RefSeq"/>
        </authorList>
    </citation>
    <scope>IDENTIFICATION</scope>
    <source>
        <tissue evidence="8">Etiolated seedlings</tissue>
    </source>
</reference>
<dbReference type="PROSITE" id="PS00940">
    <property type="entry name" value="GAMMA_THIONIN"/>
    <property type="match status" value="1"/>
</dbReference>
<gene>
    <name evidence="8" type="primary">LOC101489356</name>
</gene>
<sequence length="78" mass="8664">MARSVPLVSTIIVIFLLLVATEMRPIMVAEARTCESLSYSFKGLCVRDHNCAVVCQTEGFTGGQCKGFRRRCFCNKPC</sequence>
<evidence type="ECO:0000256" key="4">
    <source>
        <dbReference type="ARBA" id="ARBA00023157"/>
    </source>
</evidence>
<evidence type="ECO:0000259" key="6">
    <source>
        <dbReference type="SMART" id="SM00505"/>
    </source>
</evidence>
<dbReference type="CDD" id="cd00107">
    <property type="entry name" value="Knot1"/>
    <property type="match status" value="1"/>
</dbReference>
<dbReference type="RefSeq" id="XP_004509603.1">
    <property type="nucleotide sequence ID" value="XM_004509546.3"/>
</dbReference>
<feature type="chain" id="PRO_5010383432" evidence="5">
    <location>
        <begin position="24"/>
        <end position="78"/>
    </location>
</feature>
<feature type="domain" description="Knottins-like" evidence="6">
    <location>
        <begin position="33"/>
        <end position="78"/>
    </location>
</feature>
<dbReference type="Pfam" id="PF00304">
    <property type="entry name" value="Gamma-thionin"/>
    <property type="match status" value="1"/>
</dbReference>
<accession>A0A1S2YTD5</accession>
<organism evidence="7 8">
    <name type="scientific">Cicer arietinum</name>
    <name type="common">Chickpea</name>
    <name type="synonym">Garbanzo</name>
    <dbReference type="NCBI Taxonomy" id="3827"/>
    <lineage>
        <taxon>Eukaryota</taxon>
        <taxon>Viridiplantae</taxon>
        <taxon>Streptophyta</taxon>
        <taxon>Embryophyta</taxon>
        <taxon>Tracheophyta</taxon>
        <taxon>Spermatophyta</taxon>
        <taxon>Magnoliopsida</taxon>
        <taxon>eudicotyledons</taxon>
        <taxon>Gunneridae</taxon>
        <taxon>Pentapetalae</taxon>
        <taxon>rosids</taxon>
        <taxon>fabids</taxon>
        <taxon>Fabales</taxon>
        <taxon>Fabaceae</taxon>
        <taxon>Papilionoideae</taxon>
        <taxon>50 kb inversion clade</taxon>
        <taxon>NPAAA clade</taxon>
        <taxon>Hologalegina</taxon>
        <taxon>IRL clade</taxon>
        <taxon>Cicereae</taxon>
        <taxon>Cicer</taxon>
    </lineage>
</organism>
<evidence type="ECO:0000256" key="1">
    <source>
        <dbReference type="ARBA" id="ARBA00022529"/>
    </source>
</evidence>
<dbReference type="OrthoDB" id="683455at2759"/>
<dbReference type="STRING" id="3827.A0A1S2YTD5"/>
<proteinExistence type="predicted"/>
<dbReference type="SUPFAM" id="SSF57095">
    <property type="entry name" value="Scorpion toxin-like"/>
    <property type="match status" value="1"/>
</dbReference>
<dbReference type="GeneID" id="101489356"/>
<dbReference type="PRINTS" id="PR00288">
    <property type="entry name" value="PUROTHIONIN"/>
</dbReference>
<dbReference type="Gene3D" id="3.30.30.10">
    <property type="entry name" value="Knottin, scorpion toxin-like"/>
    <property type="match status" value="1"/>
</dbReference>
<evidence type="ECO:0000256" key="2">
    <source>
        <dbReference type="ARBA" id="ARBA00022577"/>
    </source>
</evidence>
<keyword evidence="1" id="KW-0929">Antimicrobial</keyword>
<dbReference type="InterPro" id="IPR003614">
    <property type="entry name" value="Knottins"/>
</dbReference>
<dbReference type="InterPro" id="IPR008176">
    <property type="entry name" value="Defensin_plant"/>
</dbReference>